<evidence type="ECO:0000313" key="3">
    <source>
        <dbReference type="EMBL" id="KGN34567.1"/>
    </source>
</evidence>
<protein>
    <submittedName>
        <fullName evidence="3">UDP-N-acetyl-D-mannosamine transferase</fullName>
    </submittedName>
</protein>
<dbReference type="CDD" id="cd06533">
    <property type="entry name" value="Glyco_transf_WecG_TagA"/>
    <property type="match status" value="1"/>
</dbReference>
<dbReference type="AlphaFoldDB" id="A0A0A0JEW3"/>
<sequence>MTMEQTLEAVQELVASPGVSQHVVINAAKVAEAERNSALRDAILSCDLINADGMSVVWASRLLGTPLPERVTGIDLMTALFERAETQGWPVYLLGAEDAVIHEVVDRLRVRYPELPIAGFRNGYWSPDQEPEVVSAVALADAKLLFVAMPSPRKELFVARHRQDLNVGLVVGVGGSFDVLAGVTKRAPDVLQRAGLEWLFRLVQEPRRMWKRYLVGNTKFIGIVARQRLSSRR</sequence>
<keyword evidence="4" id="KW-1185">Reference proteome</keyword>
<dbReference type="eggNOG" id="COG1922">
    <property type="taxonomic scope" value="Bacteria"/>
</dbReference>
<dbReference type="PANTHER" id="PTHR34136">
    <property type="match status" value="1"/>
</dbReference>
<evidence type="ECO:0000256" key="1">
    <source>
        <dbReference type="ARBA" id="ARBA00022676"/>
    </source>
</evidence>
<keyword evidence="1" id="KW-0328">Glycosyltransferase</keyword>
<reference evidence="3 4" key="1">
    <citation type="submission" date="2013-08" db="EMBL/GenBank/DDBJ databases">
        <title>The genome sequence of Knoellia sinensis.</title>
        <authorList>
            <person name="Zhu W."/>
            <person name="Wang G."/>
        </authorList>
    </citation>
    <scope>NUCLEOTIDE SEQUENCE [LARGE SCALE GENOMIC DNA]</scope>
    <source>
        <strain evidence="3 4">KCTC 19936</strain>
    </source>
</reference>
<keyword evidence="2 3" id="KW-0808">Transferase</keyword>
<accession>A0A0A0JEW3</accession>
<gene>
    <name evidence="3" type="ORF">N802_00225</name>
</gene>
<evidence type="ECO:0000256" key="2">
    <source>
        <dbReference type="ARBA" id="ARBA00022679"/>
    </source>
</evidence>
<dbReference type="Pfam" id="PF03808">
    <property type="entry name" value="Glyco_tran_WecG"/>
    <property type="match status" value="1"/>
</dbReference>
<comment type="caution">
    <text evidence="3">The sequence shown here is derived from an EMBL/GenBank/DDBJ whole genome shotgun (WGS) entry which is preliminary data.</text>
</comment>
<dbReference type="STRING" id="1385520.N802_00225"/>
<dbReference type="EMBL" id="AVPJ01000001">
    <property type="protein sequence ID" value="KGN34567.1"/>
    <property type="molecule type" value="Genomic_DNA"/>
</dbReference>
<proteinExistence type="predicted"/>
<organism evidence="3 4">
    <name type="scientific">Knoellia sinensis KCTC 19936</name>
    <dbReference type="NCBI Taxonomy" id="1385520"/>
    <lineage>
        <taxon>Bacteria</taxon>
        <taxon>Bacillati</taxon>
        <taxon>Actinomycetota</taxon>
        <taxon>Actinomycetes</taxon>
        <taxon>Micrococcales</taxon>
        <taxon>Intrasporangiaceae</taxon>
        <taxon>Knoellia</taxon>
    </lineage>
</organism>
<name>A0A0A0JEW3_9MICO</name>
<dbReference type="InterPro" id="IPR004629">
    <property type="entry name" value="WecG_TagA_CpsF"/>
</dbReference>
<dbReference type="NCBIfam" id="TIGR00696">
    <property type="entry name" value="wecG_tagA_cpsF"/>
    <property type="match status" value="1"/>
</dbReference>
<evidence type="ECO:0000313" key="4">
    <source>
        <dbReference type="Proteomes" id="UP000030002"/>
    </source>
</evidence>
<dbReference type="PANTHER" id="PTHR34136:SF1">
    <property type="entry name" value="UDP-N-ACETYL-D-MANNOSAMINURONIC ACID TRANSFERASE"/>
    <property type="match status" value="1"/>
</dbReference>
<dbReference type="Proteomes" id="UP000030002">
    <property type="component" value="Unassembled WGS sequence"/>
</dbReference>
<dbReference type="GO" id="GO:0016758">
    <property type="term" value="F:hexosyltransferase activity"/>
    <property type="evidence" value="ECO:0007669"/>
    <property type="project" value="TreeGrafter"/>
</dbReference>